<protein>
    <submittedName>
        <fullName evidence="4">L10-interacting MYB domain-containing protein-like</fullName>
    </submittedName>
</protein>
<evidence type="ECO:0000259" key="2">
    <source>
        <dbReference type="Pfam" id="PF12776"/>
    </source>
</evidence>
<dbReference type="PANTHER" id="PTHR47584">
    <property type="match status" value="1"/>
</dbReference>
<dbReference type="GeneID" id="105172773"/>
<dbReference type="InterPro" id="IPR024752">
    <property type="entry name" value="Myb/SANT-like_dom"/>
</dbReference>
<evidence type="ECO:0000313" key="3">
    <source>
        <dbReference type="Proteomes" id="UP000504604"/>
    </source>
</evidence>
<dbReference type="InParanoid" id="A0A6I9U1F6"/>
<feature type="region of interest" description="Disordered" evidence="1">
    <location>
        <begin position="1"/>
        <end position="24"/>
    </location>
</feature>
<dbReference type="Pfam" id="PF12776">
    <property type="entry name" value="Myb_DNA-bind_3"/>
    <property type="match status" value="1"/>
</dbReference>
<evidence type="ECO:0000313" key="4">
    <source>
        <dbReference type="RefSeq" id="XP_011092652.2"/>
    </source>
</evidence>
<organism evidence="3 4">
    <name type="scientific">Sesamum indicum</name>
    <name type="common">Oriental sesame</name>
    <name type="synonym">Sesamum orientale</name>
    <dbReference type="NCBI Taxonomy" id="4182"/>
    <lineage>
        <taxon>Eukaryota</taxon>
        <taxon>Viridiplantae</taxon>
        <taxon>Streptophyta</taxon>
        <taxon>Embryophyta</taxon>
        <taxon>Tracheophyta</taxon>
        <taxon>Spermatophyta</taxon>
        <taxon>Magnoliopsida</taxon>
        <taxon>eudicotyledons</taxon>
        <taxon>Gunneridae</taxon>
        <taxon>Pentapetalae</taxon>
        <taxon>asterids</taxon>
        <taxon>lamiids</taxon>
        <taxon>Lamiales</taxon>
        <taxon>Pedaliaceae</taxon>
        <taxon>Sesamum</taxon>
    </lineage>
</organism>
<gene>
    <name evidence="4" type="primary">LOC105172773</name>
</gene>
<feature type="domain" description="Myb/SANT-like" evidence="2">
    <location>
        <begin position="76"/>
        <end position="169"/>
    </location>
</feature>
<dbReference type="RefSeq" id="XP_011092652.2">
    <property type="nucleotide sequence ID" value="XM_011094350.2"/>
</dbReference>
<proteinExistence type="predicted"/>
<dbReference type="PANTHER" id="PTHR47584:SF14">
    <property type="entry name" value="L10-INTERACTING MYB DOMAIN-CONTAINING PROTEIN-LIKE"/>
    <property type="match status" value="1"/>
</dbReference>
<reference evidence="4" key="1">
    <citation type="submission" date="2025-08" db="UniProtKB">
        <authorList>
            <consortium name="RefSeq"/>
        </authorList>
    </citation>
    <scope>IDENTIFICATION</scope>
</reference>
<dbReference type="InterPro" id="IPR045026">
    <property type="entry name" value="LIMYB"/>
</dbReference>
<evidence type="ECO:0000256" key="1">
    <source>
        <dbReference type="SAM" id="MobiDB-lite"/>
    </source>
</evidence>
<accession>A0A6I9U1F6</accession>
<sequence length="338" mass="38316">MEDSTKTSSPPPSSSSDLSARPTYDPLFTGVESCGSNENIFCQKRKLGTPDKMSRKGKEPYATSSESSSRIDDACWDLPQLSLFIEVMYDHYKKGQLISSTFSEQIWREIRIELYERNRTQYTIAQLNSKANRLRMLWSKFYDLVYKRTGFGWDPTTYTVTASDDHWAEWVAANPRESGLRKKGLPHFNLCTEMFSASVATGNVARSSAMPPFDNNDDDEVDVSYPTVDPGNPFSSAAVKYPRASRGVQLKGGQSDHSNRIDTCIDAITARCKAKTRKLARISNDNIKDCMLALSKMEGLPRKLFFAAQDQFLLKVRRQMFLLMSDVDKRAWVERLGK</sequence>
<dbReference type="OrthoDB" id="686198at2759"/>
<dbReference type="AlphaFoldDB" id="A0A6I9U1F6"/>
<dbReference type="KEGG" id="sind:105172773"/>
<dbReference type="Proteomes" id="UP000504604">
    <property type="component" value="Linkage group LG10"/>
</dbReference>
<name>A0A6I9U1F6_SESIN</name>
<keyword evidence="3" id="KW-1185">Reference proteome</keyword>